<dbReference type="Pfam" id="PF01103">
    <property type="entry name" value="Omp85"/>
    <property type="match status" value="1"/>
</dbReference>
<dbReference type="EMBL" id="JACHHZ010000002">
    <property type="protein sequence ID" value="MBB6092698.1"/>
    <property type="molecule type" value="Genomic_DNA"/>
</dbReference>
<dbReference type="Gene3D" id="2.40.160.50">
    <property type="entry name" value="membrane protein fhac: a member of the omp85/tpsb transporter family"/>
    <property type="match status" value="1"/>
</dbReference>
<dbReference type="Pfam" id="PF07244">
    <property type="entry name" value="POTRA"/>
    <property type="match status" value="1"/>
</dbReference>
<dbReference type="GO" id="GO:0019867">
    <property type="term" value="C:outer membrane"/>
    <property type="evidence" value="ECO:0007669"/>
    <property type="project" value="InterPro"/>
</dbReference>
<feature type="domain" description="TamA POTRA" evidence="5">
    <location>
        <begin position="54"/>
        <end position="123"/>
    </location>
</feature>
<dbReference type="Gene3D" id="3.10.20.310">
    <property type="entry name" value="membrane protein fhac"/>
    <property type="match status" value="3"/>
</dbReference>
<proteinExistence type="predicted"/>
<dbReference type="Pfam" id="PF17243">
    <property type="entry name" value="POTRA_TamA_1"/>
    <property type="match status" value="1"/>
</dbReference>
<feature type="domain" description="POTRA" evidence="4">
    <location>
        <begin position="213"/>
        <end position="282"/>
    </location>
</feature>
<feature type="domain" description="Bacterial surface antigen (D15)" evidence="3">
    <location>
        <begin position="434"/>
        <end position="585"/>
    </location>
</feature>
<keyword evidence="7" id="KW-1185">Reference proteome</keyword>
<organism evidence="6 7">
    <name type="scientific">Povalibacter uvarum</name>
    <dbReference type="NCBI Taxonomy" id="732238"/>
    <lineage>
        <taxon>Bacteria</taxon>
        <taxon>Pseudomonadati</taxon>
        <taxon>Pseudomonadota</taxon>
        <taxon>Gammaproteobacteria</taxon>
        <taxon>Steroidobacterales</taxon>
        <taxon>Steroidobacteraceae</taxon>
        <taxon>Povalibacter</taxon>
    </lineage>
</organism>
<gene>
    <name evidence="6" type="ORF">HNQ60_001576</name>
</gene>
<evidence type="ECO:0000259" key="4">
    <source>
        <dbReference type="Pfam" id="PF07244"/>
    </source>
</evidence>
<sequence length="601" mass="66804">MILCRIPGPQGFAATRKTRPAIRVAASLLAAFGACVALPVHAKIAIEIPDTTPAIETNVRAFLSLTRYADRTDVTPEVMSRLQRRIVSETRRALEPLGYYEPEVTHEVARNGEDWKVTIHVTPGRPVRLSDVSVNVTGPGKDERAIHEILEAKVLKPGLRLNHGTYELVKGSLVRAAKNDGYLEAKLTKNELLIDREARRATIVIEVDTGQRYHYGKITTEQTVITDDAMRRMLRMKEGDPYTLDSLLRTQYVLDDSQYFKAVDIDSGDADQQARTVPITVRAQPNRRHRYGASLGYATDTRARGKFTWDDRRVNEHGHRAKVELTASSVLNEISGRYVIPVMDVALEKLEFGAALRDEELGDTESRRAEVGAGLTQVIGRWQRVMFVTLSQEETIFPPDSPEPDTNQFLIIPGISFATLPSYVLGGKRRPYSVYAELRGSPATLGSDASFLQFRSQVERIYAISERWSARGRLEFGTSWVEDFQELPASQRFFAGGDRSVRGFGLNELSPLDSAGNSIGGRHLVTGTLEVERALPRNFGLAVFSDFGNAFNSFDAPDIQYSAGLGVRWHIAVASFGVDVAQPLSISGRNPRVHLYISTLF</sequence>
<comment type="subcellular location">
    <subcellularLocation>
        <location evidence="1">Membrane</location>
    </subcellularLocation>
</comment>
<keyword evidence="2" id="KW-0472">Membrane</keyword>
<dbReference type="InterPro" id="IPR000184">
    <property type="entry name" value="Bac_surfAg_D15"/>
</dbReference>
<dbReference type="InterPro" id="IPR035243">
    <property type="entry name" value="TamA_POTRA_Dom_1"/>
</dbReference>
<dbReference type="Proteomes" id="UP000588068">
    <property type="component" value="Unassembled WGS sequence"/>
</dbReference>
<comment type="caution">
    <text evidence="6">The sequence shown here is derived from an EMBL/GenBank/DDBJ whole genome shotgun (WGS) entry which is preliminary data.</text>
</comment>
<protein>
    <submittedName>
        <fullName evidence="6">Translocation and assembly module TamA</fullName>
    </submittedName>
</protein>
<reference evidence="6 7" key="1">
    <citation type="submission" date="2020-08" db="EMBL/GenBank/DDBJ databases">
        <title>Genomic Encyclopedia of Type Strains, Phase IV (KMG-IV): sequencing the most valuable type-strain genomes for metagenomic binning, comparative biology and taxonomic classification.</title>
        <authorList>
            <person name="Goeker M."/>
        </authorList>
    </citation>
    <scope>NUCLEOTIDE SEQUENCE [LARGE SCALE GENOMIC DNA]</scope>
    <source>
        <strain evidence="6 7">DSM 26723</strain>
    </source>
</reference>
<evidence type="ECO:0000256" key="2">
    <source>
        <dbReference type="ARBA" id="ARBA00023136"/>
    </source>
</evidence>
<evidence type="ECO:0000313" key="6">
    <source>
        <dbReference type="EMBL" id="MBB6092698.1"/>
    </source>
</evidence>
<dbReference type="PROSITE" id="PS51257">
    <property type="entry name" value="PROKAR_LIPOPROTEIN"/>
    <property type="match status" value="1"/>
</dbReference>
<accession>A0A841HKE0</accession>
<evidence type="ECO:0000256" key="1">
    <source>
        <dbReference type="ARBA" id="ARBA00004370"/>
    </source>
</evidence>
<evidence type="ECO:0000313" key="7">
    <source>
        <dbReference type="Proteomes" id="UP000588068"/>
    </source>
</evidence>
<dbReference type="RefSeq" id="WP_184330484.1">
    <property type="nucleotide sequence ID" value="NZ_JACHHZ010000002.1"/>
</dbReference>
<dbReference type="InterPro" id="IPR010827">
    <property type="entry name" value="BamA/TamA_POTRA"/>
</dbReference>
<evidence type="ECO:0000259" key="3">
    <source>
        <dbReference type="Pfam" id="PF01103"/>
    </source>
</evidence>
<name>A0A841HKE0_9GAMM</name>
<evidence type="ECO:0000259" key="5">
    <source>
        <dbReference type="Pfam" id="PF17243"/>
    </source>
</evidence>
<dbReference type="AlphaFoldDB" id="A0A841HKE0"/>